<proteinExistence type="predicted"/>
<dbReference type="AlphaFoldDB" id="A0A845GD26"/>
<dbReference type="PANTHER" id="PTHR48106">
    <property type="entry name" value="QUINONE OXIDOREDUCTASE PIG3-RELATED"/>
    <property type="match status" value="1"/>
</dbReference>
<name>A0A845GD26_9BURK</name>
<dbReference type="InterPro" id="IPR013149">
    <property type="entry name" value="ADH-like_C"/>
</dbReference>
<dbReference type="Pfam" id="PF08240">
    <property type="entry name" value="ADH_N"/>
    <property type="match status" value="1"/>
</dbReference>
<evidence type="ECO:0000259" key="3">
    <source>
        <dbReference type="SMART" id="SM00829"/>
    </source>
</evidence>
<dbReference type="SUPFAM" id="SSF50129">
    <property type="entry name" value="GroES-like"/>
    <property type="match status" value="1"/>
</dbReference>
<evidence type="ECO:0000256" key="1">
    <source>
        <dbReference type="ARBA" id="ARBA00022857"/>
    </source>
</evidence>
<dbReference type="InterPro" id="IPR020843">
    <property type="entry name" value="ER"/>
</dbReference>
<dbReference type="Pfam" id="PF00107">
    <property type="entry name" value="ADH_zinc_N"/>
    <property type="match status" value="1"/>
</dbReference>
<sequence>MRAIHIARFGGPEQLQAVELPIPVPASGQVLIRVKAFGLNRAESYMRRGLWGEVAQVTGIECVGEVAEAPGTGLLPGQTVAAIMGGMGRSINGSYAEYVCVPATNVVPLRSTLPWAELAAIPESYATAWACLHDNLALRPGQTLLVRGASSALGQAASNIAAHLGAQVIATTRRPLELADVLTRNGARHIVEERPALAGVVRGIASGGVDAVLDLIGNTTLLDSLACAARPGGRVCQAGFLGGLEPLASFLPLQQLPPGVQLSFFGSFAFGTPGYELDRLPWQEIVERVEQGRYHARPAKVFAFDDIVNAHAWLDAGAGLGKAVVQVAP</sequence>
<evidence type="ECO:0000256" key="2">
    <source>
        <dbReference type="ARBA" id="ARBA00023002"/>
    </source>
</evidence>
<dbReference type="SMART" id="SM00829">
    <property type="entry name" value="PKS_ER"/>
    <property type="match status" value="1"/>
</dbReference>
<evidence type="ECO:0000313" key="5">
    <source>
        <dbReference type="Proteomes" id="UP000470302"/>
    </source>
</evidence>
<evidence type="ECO:0000313" key="4">
    <source>
        <dbReference type="EMBL" id="MYM90838.1"/>
    </source>
</evidence>
<dbReference type="EMBL" id="WWCW01000144">
    <property type="protein sequence ID" value="MYM90838.1"/>
    <property type="molecule type" value="Genomic_DNA"/>
</dbReference>
<dbReference type="SUPFAM" id="SSF51735">
    <property type="entry name" value="NAD(P)-binding Rossmann-fold domains"/>
    <property type="match status" value="1"/>
</dbReference>
<keyword evidence="2" id="KW-0560">Oxidoreductase</keyword>
<gene>
    <name evidence="4" type="ORF">GTP91_27150</name>
</gene>
<dbReference type="GO" id="GO:0070402">
    <property type="term" value="F:NADPH binding"/>
    <property type="evidence" value="ECO:0007669"/>
    <property type="project" value="TreeGrafter"/>
</dbReference>
<keyword evidence="1" id="KW-0521">NADP</keyword>
<organism evidence="4 5">
    <name type="scientific">Duganella vulcania</name>
    <dbReference type="NCBI Taxonomy" id="2692166"/>
    <lineage>
        <taxon>Bacteria</taxon>
        <taxon>Pseudomonadati</taxon>
        <taxon>Pseudomonadota</taxon>
        <taxon>Betaproteobacteria</taxon>
        <taxon>Burkholderiales</taxon>
        <taxon>Oxalobacteraceae</taxon>
        <taxon>Telluria group</taxon>
        <taxon>Duganella</taxon>
    </lineage>
</organism>
<feature type="domain" description="Enoyl reductase (ER)" evidence="3">
    <location>
        <begin position="10"/>
        <end position="325"/>
    </location>
</feature>
<accession>A0A845GD26</accession>
<reference evidence="4 5" key="1">
    <citation type="submission" date="2020-01" db="EMBL/GenBank/DDBJ databases">
        <title>Novel species isolated from a subtropical stream in China.</title>
        <authorList>
            <person name="Lu H."/>
        </authorList>
    </citation>
    <scope>NUCLEOTIDE SEQUENCE [LARGE SCALE GENOMIC DNA]</scope>
    <source>
        <strain evidence="4 5">FT82W</strain>
    </source>
</reference>
<dbReference type="Gene3D" id="3.40.50.720">
    <property type="entry name" value="NAD(P)-binding Rossmann-like Domain"/>
    <property type="match status" value="1"/>
</dbReference>
<dbReference type="InterPro" id="IPR036291">
    <property type="entry name" value="NAD(P)-bd_dom_sf"/>
</dbReference>
<dbReference type="RefSeq" id="WP_161099565.1">
    <property type="nucleotide sequence ID" value="NZ_WWCW01000144.1"/>
</dbReference>
<dbReference type="Proteomes" id="UP000470302">
    <property type="component" value="Unassembled WGS sequence"/>
</dbReference>
<protein>
    <submittedName>
        <fullName evidence="4">Zinc-binding dehydrogenase</fullName>
    </submittedName>
</protein>
<dbReference type="PANTHER" id="PTHR48106:SF18">
    <property type="entry name" value="QUINONE OXIDOREDUCTASE PIG3"/>
    <property type="match status" value="1"/>
</dbReference>
<comment type="caution">
    <text evidence="4">The sequence shown here is derived from an EMBL/GenBank/DDBJ whole genome shotgun (WGS) entry which is preliminary data.</text>
</comment>
<dbReference type="GO" id="GO:0016651">
    <property type="term" value="F:oxidoreductase activity, acting on NAD(P)H"/>
    <property type="evidence" value="ECO:0007669"/>
    <property type="project" value="TreeGrafter"/>
</dbReference>
<dbReference type="InterPro" id="IPR013154">
    <property type="entry name" value="ADH-like_N"/>
</dbReference>
<dbReference type="Gene3D" id="3.90.180.10">
    <property type="entry name" value="Medium-chain alcohol dehydrogenases, catalytic domain"/>
    <property type="match status" value="1"/>
</dbReference>
<dbReference type="InterPro" id="IPR011032">
    <property type="entry name" value="GroES-like_sf"/>
</dbReference>